<evidence type="ECO:0000313" key="5">
    <source>
        <dbReference type="EMBL" id="MPM89413.1"/>
    </source>
</evidence>
<dbReference type="AlphaFoldDB" id="A0A645DKS3"/>
<dbReference type="GO" id="GO:0008270">
    <property type="term" value="F:zinc ion binding"/>
    <property type="evidence" value="ECO:0007669"/>
    <property type="project" value="InterPro"/>
</dbReference>
<protein>
    <recommendedName>
        <fullName evidence="6">Carbonic anhydrase</fullName>
    </recommendedName>
</protein>
<dbReference type="Pfam" id="PF00484">
    <property type="entry name" value="Pro_CA"/>
    <property type="match status" value="1"/>
</dbReference>
<proteinExistence type="inferred from homology"/>
<sequence>MTLDDALSFNREFVRSKQYEKYSAGKYPHKKIAILSCMDARLTELVPAALGFKNGDVKIIKNAGAVLSAPFGSVIRSMIVAVYTLGVEEIWVIGHHDCGMQNLNSEVILEKMRARGISMDFVEWMKFAGTDFHQWMSGFGNVEDSVRSTVETIAKHPLIPRDVSVVGMVMDPETGEVILV</sequence>
<dbReference type="EMBL" id="VSSQ01036842">
    <property type="protein sequence ID" value="MPM89413.1"/>
    <property type="molecule type" value="Genomic_DNA"/>
</dbReference>
<comment type="cofactor">
    <cofactor evidence="1">
        <name>Zn(2+)</name>
        <dbReference type="ChEBI" id="CHEBI:29105"/>
    </cofactor>
</comment>
<dbReference type="GO" id="GO:0004089">
    <property type="term" value="F:carbonate dehydratase activity"/>
    <property type="evidence" value="ECO:0007669"/>
    <property type="project" value="InterPro"/>
</dbReference>
<dbReference type="CDD" id="cd03379">
    <property type="entry name" value="beta_CA_cladeD"/>
    <property type="match status" value="1"/>
</dbReference>
<dbReference type="Gene3D" id="3.40.1050.10">
    <property type="entry name" value="Carbonic anhydrase"/>
    <property type="match status" value="1"/>
</dbReference>
<evidence type="ECO:0000256" key="3">
    <source>
        <dbReference type="ARBA" id="ARBA00022723"/>
    </source>
</evidence>
<dbReference type="SUPFAM" id="SSF53056">
    <property type="entry name" value="beta-carbonic anhydrase, cab"/>
    <property type="match status" value="1"/>
</dbReference>
<dbReference type="PANTHER" id="PTHR43175">
    <property type="entry name" value="CARBONIC ANHYDRASE"/>
    <property type="match status" value="1"/>
</dbReference>
<dbReference type="InterPro" id="IPR001765">
    <property type="entry name" value="Carbonic_anhydrase"/>
</dbReference>
<dbReference type="InterPro" id="IPR036874">
    <property type="entry name" value="Carbonic_anhydrase_sf"/>
</dbReference>
<dbReference type="PANTHER" id="PTHR43175:SF3">
    <property type="entry name" value="CARBON DISULFIDE HYDROLASE"/>
    <property type="match status" value="1"/>
</dbReference>
<comment type="caution">
    <text evidence="5">The sequence shown here is derived from an EMBL/GenBank/DDBJ whole genome shotgun (WGS) entry which is preliminary data.</text>
</comment>
<keyword evidence="4" id="KW-0862">Zinc</keyword>
<name>A0A645DKS3_9ZZZZ</name>
<accession>A0A645DKS3</accession>
<comment type="similarity">
    <text evidence="2">Belongs to the beta-class carbonic anhydrase family.</text>
</comment>
<evidence type="ECO:0008006" key="6">
    <source>
        <dbReference type="Google" id="ProtNLM"/>
    </source>
</evidence>
<dbReference type="SMART" id="SM00947">
    <property type="entry name" value="Pro_CA"/>
    <property type="match status" value="1"/>
</dbReference>
<evidence type="ECO:0000256" key="4">
    <source>
        <dbReference type="ARBA" id="ARBA00022833"/>
    </source>
</evidence>
<organism evidence="5">
    <name type="scientific">bioreactor metagenome</name>
    <dbReference type="NCBI Taxonomy" id="1076179"/>
    <lineage>
        <taxon>unclassified sequences</taxon>
        <taxon>metagenomes</taxon>
        <taxon>ecological metagenomes</taxon>
    </lineage>
</organism>
<evidence type="ECO:0000256" key="2">
    <source>
        <dbReference type="ARBA" id="ARBA00006217"/>
    </source>
</evidence>
<keyword evidence="3" id="KW-0479">Metal-binding</keyword>
<reference evidence="5" key="1">
    <citation type="submission" date="2019-08" db="EMBL/GenBank/DDBJ databases">
        <authorList>
            <person name="Kucharzyk K."/>
            <person name="Murdoch R.W."/>
            <person name="Higgins S."/>
            <person name="Loffler F."/>
        </authorList>
    </citation>
    <scope>NUCLEOTIDE SEQUENCE</scope>
</reference>
<gene>
    <name evidence="5" type="ORF">SDC9_136522</name>
</gene>
<evidence type="ECO:0000256" key="1">
    <source>
        <dbReference type="ARBA" id="ARBA00001947"/>
    </source>
</evidence>